<proteinExistence type="predicted"/>
<gene>
    <name evidence="1" type="ORF">GDO81_027557</name>
</gene>
<evidence type="ECO:0000313" key="1">
    <source>
        <dbReference type="EMBL" id="KAG8535876.1"/>
    </source>
</evidence>
<accession>A0AAV6YFQ3</accession>
<name>A0AAV6YFQ3_ENGPU</name>
<evidence type="ECO:0000313" key="2">
    <source>
        <dbReference type="Proteomes" id="UP000824782"/>
    </source>
</evidence>
<reference evidence="1" key="1">
    <citation type="thesis" date="2020" institute="ProQuest LLC" country="789 East Eisenhower Parkway, Ann Arbor, MI, USA">
        <title>Comparative Genomics and Chromosome Evolution.</title>
        <authorList>
            <person name="Mudd A.B."/>
        </authorList>
    </citation>
    <scope>NUCLEOTIDE SEQUENCE</scope>
    <source>
        <strain evidence="1">237g6f4</strain>
        <tissue evidence="1">Blood</tissue>
    </source>
</reference>
<dbReference type="Proteomes" id="UP000824782">
    <property type="component" value="Unassembled WGS sequence"/>
</dbReference>
<comment type="caution">
    <text evidence="1">The sequence shown here is derived from an EMBL/GenBank/DDBJ whole genome shotgun (WGS) entry which is preliminary data.</text>
</comment>
<keyword evidence="2" id="KW-1185">Reference proteome</keyword>
<dbReference type="EMBL" id="WNYA01054982">
    <property type="protein sequence ID" value="KAG8535876.1"/>
    <property type="molecule type" value="Genomic_DNA"/>
</dbReference>
<dbReference type="AlphaFoldDB" id="A0AAV6YFQ3"/>
<protein>
    <submittedName>
        <fullName evidence="1">Uncharacterized protein</fullName>
    </submittedName>
</protein>
<sequence>MFFQSTQELFTVIVHRRNHCVRTLIHKHINSSNTTSHIHDSEYDLWVGFSYTPPFVSDLRCHSLIRISFRIKSSLRHPFSRRVPLSWTAARVPQVVFTTMS</sequence>
<organism evidence="1 2">
    <name type="scientific">Engystomops pustulosus</name>
    <name type="common">Tungara frog</name>
    <name type="synonym">Physalaemus pustulosus</name>
    <dbReference type="NCBI Taxonomy" id="76066"/>
    <lineage>
        <taxon>Eukaryota</taxon>
        <taxon>Metazoa</taxon>
        <taxon>Chordata</taxon>
        <taxon>Craniata</taxon>
        <taxon>Vertebrata</taxon>
        <taxon>Euteleostomi</taxon>
        <taxon>Amphibia</taxon>
        <taxon>Batrachia</taxon>
        <taxon>Anura</taxon>
        <taxon>Neobatrachia</taxon>
        <taxon>Hyloidea</taxon>
        <taxon>Leptodactylidae</taxon>
        <taxon>Leiuperinae</taxon>
        <taxon>Engystomops</taxon>
    </lineage>
</organism>